<dbReference type="GO" id="GO:0005840">
    <property type="term" value="C:ribosome"/>
    <property type="evidence" value="ECO:0007669"/>
    <property type="project" value="UniProtKB-KW"/>
</dbReference>
<dbReference type="GO" id="GO:1990904">
    <property type="term" value="C:ribonucleoprotein complex"/>
    <property type="evidence" value="ECO:0007669"/>
    <property type="project" value="UniProtKB-KW"/>
</dbReference>
<evidence type="ECO:0000256" key="1">
    <source>
        <dbReference type="ARBA" id="ARBA00006640"/>
    </source>
</evidence>
<dbReference type="InterPro" id="IPR018278">
    <property type="entry name" value="Ribosomal_bS21_CS"/>
</dbReference>
<dbReference type="InterPro" id="IPR038380">
    <property type="entry name" value="Ribosomal_bS21_sf"/>
</dbReference>
<dbReference type="Pfam" id="PF01165">
    <property type="entry name" value="Ribosomal_S21"/>
    <property type="match status" value="1"/>
</dbReference>
<comment type="similarity">
    <text evidence="1 5 6">Belongs to the bacterial ribosomal protein bS21 family.</text>
</comment>
<evidence type="ECO:0000256" key="3">
    <source>
        <dbReference type="ARBA" id="ARBA00023274"/>
    </source>
</evidence>
<keyword evidence="2 5" id="KW-0689">Ribosomal protein</keyword>
<name>A0A0R2HE10_9FIRM</name>
<evidence type="ECO:0000256" key="2">
    <source>
        <dbReference type="ARBA" id="ARBA00022980"/>
    </source>
</evidence>
<keyword evidence="3 5" id="KW-0687">Ribonucleoprotein</keyword>
<dbReference type="Gene3D" id="1.20.5.1150">
    <property type="entry name" value="Ribosomal protein S8"/>
    <property type="match status" value="1"/>
</dbReference>
<comment type="caution">
    <text evidence="8">The sequence shown here is derived from an EMBL/GenBank/DDBJ whole genome shotgun (WGS) entry which is preliminary data.</text>
</comment>
<organism evidence="8 9">
    <name type="scientific">Kandleria vitulina DSM 20405</name>
    <dbReference type="NCBI Taxonomy" id="1410657"/>
    <lineage>
        <taxon>Bacteria</taxon>
        <taxon>Bacillati</taxon>
        <taxon>Bacillota</taxon>
        <taxon>Erysipelotrichia</taxon>
        <taxon>Erysipelotrichales</taxon>
        <taxon>Coprobacillaceae</taxon>
        <taxon>Kandleria</taxon>
    </lineage>
</organism>
<dbReference type="PANTHER" id="PTHR21109:SF22">
    <property type="entry name" value="SMALL RIBOSOMAL SUBUNIT PROTEIN BS21"/>
    <property type="match status" value="1"/>
</dbReference>
<evidence type="ECO:0000313" key="8">
    <source>
        <dbReference type="EMBL" id="KRN51289.1"/>
    </source>
</evidence>
<dbReference type="EMBL" id="JQBL01000002">
    <property type="protein sequence ID" value="KRN51289.1"/>
    <property type="molecule type" value="Genomic_DNA"/>
</dbReference>
<dbReference type="PROSITE" id="PS01181">
    <property type="entry name" value="RIBOSOMAL_S21"/>
    <property type="match status" value="1"/>
</dbReference>
<sequence length="61" mass="7334">MAKTVVRENESLDDALRRFKRQVSRTGTLAEARKREFYVKPGLKRKMKSEAARKNQKRRRR</sequence>
<evidence type="ECO:0000256" key="7">
    <source>
        <dbReference type="SAM" id="MobiDB-lite"/>
    </source>
</evidence>
<dbReference type="PANTHER" id="PTHR21109">
    <property type="entry name" value="MITOCHONDRIAL 28S RIBOSOMAL PROTEIN S21"/>
    <property type="match status" value="1"/>
</dbReference>
<accession>A0A0R2HE10</accession>
<dbReference type="HAMAP" id="MF_00358">
    <property type="entry name" value="Ribosomal_bS21"/>
    <property type="match status" value="1"/>
</dbReference>
<evidence type="ECO:0000256" key="6">
    <source>
        <dbReference type="RuleBase" id="RU000667"/>
    </source>
</evidence>
<dbReference type="Proteomes" id="UP000051841">
    <property type="component" value="Unassembled WGS sequence"/>
</dbReference>
<reference evidence="8 9" key="1">
    <citation type="journal article" date="2015" name="Genome Announc.">
        <title>Expanding the biotechnology potential of lactobacilli through comparative genomics of 213 strains and associated genera.</title>
        <authorList>
            <person name="Sun Z."/>
            <person name="Harris H.M."/>
            <person name="McCann A."/>
            <person name="Guo C."/>
            <person name="Argimon S."/>
            <person name="Zhang W."/>
            <person name="Yang X."/>
            <person name="Jeffery I.B."/>
            <person name="Cooney J.C."/>
            <person name="Kagawa T.F."/>
            <person name="Liu W."/>
            <person name="Song Y."/>
            <person name="Salvetti E."/>
            <person name="Wrobel A."/>
            <person name="Rasinkangas P."/>
            <person name="Parkhill J."/>
            <person name="Rea M.C."/>
            <person name="O'Sullivan O."/>
            <person name="Ritari J."/>
            <person name="Douillard F.P."/>
            <person name="Paul Ross R."/>
            <person name="Yang R."/>
            <person name="Briner A.E."/>
            <person name="Felis G.E."/>
            <person name="de Vos W.M."/>
            <person name="Barrangou R."/>
            <person name="Klaenhammer T.R."/>
            <person name="Caufield P.W."/>
            <person name="Cui Y."/>
            <person name="Zhang H."/>
            <person name="O'Toole P.W."/>
        </authorList>
    </citation>
    <scope>NUCLEOTIDE SEQUENCE [LARGE SCALE GENOMIC DNA]</scope>
    <source>
        <strain evidence="8 9">DSM 20405</strain>
    </source>
</reference>
<dbReference type="PATRIC" id="fig|1410657.5.peg.791"/>
<evidence type="ECO:0000256" key="5">
    <source>
        <dbReference type="HAMAP-Rule" id="MF_00358"/>
    </source>
</evidence>
<dbReference type="AlphaFoldDB" id="A0A0R2HE10"/>
<proteinExistence type="inferred from homology"/>
<dbReference type="RefSeq" id="WP_029070322.1">
    <property type="nucleotide sequence ID" value="NZ_JNKN01000005.1"/>
</dbReference>
<feature type="region of interest" description="Disordered" evidence="7">
    <location>
        <begin position="40"/>
        <end position="61"/>
    </location>
</feature>
<dbReference type="PRINTS" id="PR00976">
    <property type="entry name" value="RIBOSOMALS21"/>
</dbReference>
<dbReference type="GO" id="GO:0003735">
    <property type="term" value="F:structural constituent of ribosome"/>
    <property type="evidence" value="ECO:0007669"/>
    <property type="project" value="InterPro"/>
</dbReference>
<keyword evidence="9" id="KW-1185">Reference proteome</keyword>
<dbReference type="NCBIfam" id="TIGR00030">
    <property type="entry name" value="S21p"/>
    <property type="match status" value="1"/>
</dbReference>
<protein>
    <recommendedName>
        <fullName evidence="4 5">Small ribosomal subunit protein bS21</fullName>
    </recommendedName>
</protein>
<dbReference type="InterPro" id="IPR001911">
    <property type="entry name" value="Ribosomal_bS21"/>
</dbReference>
<evidence type="ECO:0000313" key="9">
    <source>
        <dbReference type="Proteomes" id="UP000051841"/>
    </source>
</evidence>
<dbReference type="GO" id="GO:0006412">
    <property type="term" value="P:translation"/>
    <property type="evidence" value="ECO:0007669"/>
    <property type="project" value="UniProtKB-UniRule"/>
</dbReference>
<gene>
    <name evidence="5" type="primary">rpsU</name>
    <name evidence="8" type="ORF">IV49_GL000757</name>
</gene>
<evidence type="ECO:0000256" key="4">
    <source>
        <dbReference type="ARBA" id="ARBA00035135"/>
    </source>
</evidence>